<organism evidence="9 10">
    <name type="scientific">Malaciobacter mytili LMG 24559</name>
    <dbReference type="NCBI Taxonomy" id="1032238"/>
    <lineage>
        <taxon>Bacteria</taxon>
        <taxon>Pseudomonadati</taxon>
        <taxon>Campylobacterota</taxon>
        <taxon>Epsilonproteobacteria</taxon>
        <taxon>Campylobacterales</taxon>
        <taxon>Arcobacteraceae</taxon>
        <taxon>Malaciobacter</taxon>
    </lineage>
</organism>
<feature type="domain" description="Molybdopterin oxidoreductase" evidence="6">
    <location>
        <begin position="84"/>
        <end position="558"/>
    </location>
</feature>
<dbReference type="GO" id="GO:0043546">
    <property type="term" value="F:molybdopterin cofactor binding"/>
    <property type="evidence" value="ECO:0007669"/>
    <property type="project" value="InterPro"/>
</dbReference>
<dbReference type="Pfam" id="PF18364">
    <property type="entry name" value="Molybdopterin_N"/>
    <property type="match status" value="1"/>
</dbReference>
<evidence type="ECO:0000259" key="6">
    <source>
        <dbReference type="Pfam" id="PF00384"/>
    </source>
</evidence>
<dbReference type="GO" id="GO:0030151">
    <property type="term" value="F:molybdenum ion binding"/>
    <property type="evidence" value="ECO:0007669"/>
    <property type="project" value="TreeGrafter"/>
</dbReference>
<dbReference type="InterPro" id="IPR006657">
    <property type="entry name" value="MoPterin_dinucl-bd_dom"/>
</dbReference>
<dbReference type="EMBL" id="NXID01000005">
    <property type="protein sequence ID" value="RXK16573.1"/>
    <property type="molecule type" value="Genomic_DNA"/>
</dbReference>
<dbReference type="Gene3D" id="3.40.50.740">
    <property type="match status" value="1"/>
</dbReference>
<evidence type="ECO:0000259" key="8">
    <source>
        <dbReference type="Pfam" id="PF18364"/>
    </source>
</evidence>
<evidence type="ECO:0000256" key="2">
    <source>
        <dbReference type="ARBA" id="ARBA00010312"/>
    </source>
</evidence>
<evidence type="ECO:0000259" key="7">
    <source>
        <dbReference type="Pfam" id="PF01568"/>
    </source>
</evidence>
<dbReference type="KEGG" id="amyt:AMYT_0929"/>
<dbReference type="Pfam" id="PF01568">
    <property type="entry name" value="Molydop_binding"/>
    <property type="match status" value="1"/>
</dbReference>
<dbReference type="Proteomes" id="UP000290092">
    <property type="component" value="Unassembled WGS sequence"/>
</dbReference>
<dbReference type="PANTHER" id="PTHR43742:SF10">
    <property type="entry name" value="TRIMETHYLAMINE-N-OXIDE REDUCTASE 2"/>
    <property type="match status" value="1"/>
</dbReference>
<dbReference type="Gene3D" id="3.90.55.10">
    <property type="entry name" value="Dimethylsulfoxide Reductase, domain 3"/>
    <property type="match status" value="1"/>
</dbReference>
<dbReference type="InterPro" id="IPR050612">
    <property type="entry name" value="Prok_Mopterin_Oxidored"/>
</dbReference>
<evidence type="ECO:0000313" key="10">
    <source>
        <dbReference type="Proteomes" id="UP000290092"/>
    </source>
</evidence>
<evidence type="ECO:0000256" key="1">
    <source>
        <dbReference type="ARBA" id="ARBA00001942"/>
    </source>
</evidence>
<keyword evidence="5" id="KW-0560">Oxidoreductase</keyword>
<evidence type="ECO:0000256" key="4">
    <source>
        <dbReference type="ARBA" id="ARBA00022723"/>
    </source>
</evidence>
<dbReference type="InterPro" id="IPR041954">
    <property type="entry name" value="CT_DMSOR/BSOR/TMAOR"/>
</dbReference>
<accession>A0AAX2AKI9</accession>
<dbReference type="InterPro" id="IPR041460">
    <property type="entry name" value="Molybdopterin_N"/>
</dbReference>
<evidence type="ECO:0000256" key="5">
    <source>
        <dbReference type="ARBA" id="ARBA00023002"/>
    </source>
</evidence>
<dbReference type="Pfam" id="PF00384">
    <property type="entry name" value="Molybdopterin"/>
    <property type="match status" value="1"/>
</dbReference>
<protein>
    <submittedName>
        <fullName evidence="9">Trimethylamine-N-oxide reductase</fullName>
    </submittedName>
</protein>
<keyword evidence="3" id="KW-0500">Molybdenum</keyword>
<dbReference type="InterPro" id="IPR006656">
    <property type="entry name" value="Mopterin_OxRdtase"/>
</dbReference>
<dbReference type="CDD" id="cd02793">
    <property type="entry name" value="MopB_CT_DMSOR-BSOR-TMAOR"/>
    <property type="match status" value="1"/>
</dbReference>
<comment type="caution">
    <text evidence="9">The sequence shown here is derived from an EMBL/GenBank/DDBJ whole genome shotgun (WGS) entry which is preliminary data.</text>
</comment>
<dbReference type="AlphaFoldDB" id="A0AAX2AKI9"/>
<dbReference type="SUPFAM" id="SSF50692">
    <property type="entry name" value="ADC-like"/>
    <property type="match status" value="1"/>
</dbReference>
<keyword evidence="4" id="KW-0479">Metal-binding</keyword>
<proteinExistence type="inferred from homology"/>
<dbReference type="RefSeq" id="WP_114841386.1">
    <property type="nucleotide sequence ID" value="NZ_CP031219.1"/>
</dbReference>
<evidence type="ECO:0000256" key="3">
    <source>
        <dbReference type="ARBA" id="ARBA00022505"/>
    </source>
</evidence>
<comment type="cofactor">
    <cofactor evidence="1">
        <name>Mo-bis(molybdopterin guanine dinucleotide)</name>
        <dbReference type="ChEBI" id="CHEBI:60539"/>
    </cofactor>
</comment>
<dbReference type="GO" id="GO:0016491">
    <property type="term" value="F:oxidoreductase activity"/>
    <property type="evidence" value="ECO:0007669"/>
    <property type="project" value="UniProtKB-KW"/>
</dbReference>
<dbReference type="Gene3D" id="3.40.228.10">
    <property type="entry name" value="Dimethylsulfoxide Reductase, domain 2"/>
    <property type="match status" value="1"/>
</dbReference>
<dbReference type="Gene3D" id="2.40.40.20">
    <property type="match status" value="1"/>
</dbReference>
<gene>
    <name evidence="9" type="ORF">CP985_02200</name>
</gene>
<dbReference type="GO" id="GO:0009055">
    <property type="term" value="F:electron transfer activity"/>
    <property type="evidence" value="ECO:0007669"/>
    <property type="project" value="TreeGrafter"/>
</dbReference>
<feature type="domain" description="Molybdopterin oxidoreductase N-terminal" evidence="8">
    <location>
        <begin position="40"/>
        <end position="78"/>
    </location>
</feature>
<dbReference type="GO" id="GO:0009061">
    <property type="term" value="P:anaerobic respiration"/>
    <property type="evidence" value="ECO:0007669"/>
    <property type="project" value="TreeGrafter"/>
</dbReference>
<name>A0AAX2AKI9_9BACT</name>
<reference evidence="9 10" key="1">
    <citation type="submission" date="2017-09" db="EMBL/GenBank/DDBJ databases">
        <title>Genomics of the genus Arcobacter.</title>
        <authorList>
            <person name="Perez-Cataluna A."/>
            <person name="Figueras M.J."/>
            <person name="Salas-Masso N."/>
        </authorList>
    </citation>
    <scope>NUCLEOTIDE SEQUENCE [LARGE SCALE GENOMIC DNA]</scope>
    <source>
        <strain evidence="9 10">CECT 7386</strain>
    </source>
</reference>
<feature type="domain" description="Molybdopterin dinucleotide-binding" evidence="7">
    <location>
        <begin position="679"/>
        <end position="796"/>
    </location>
</feature>
<dbReference type="GO" id="GO:0030288">
    <property type="term" value="C:outer membrane-bounded periplasmic space"/>
    <property type="evidence" value="ECO:0007669"/>
    <property type="project" value="TreeGrafter"/>
</dbReference>
<sequence>MKRRDFIKLSSVVGASTTIQASGLDGWIDLTNFDRKKVLSANRFGMFYATIQSGEVIETKPFEGDYFPSPMIRAIADRLQNTTRVEYPMVRKSYLKAKGPSNPHLRGKEEFVRVSWDVALDLAAKQMRTTFDKYGPESIYGECYWWGGSGRVSWGRTVSRRMMKILGGFVTESGDYSTGAGLVIMPHVLGGSAVYDTPTKWKAIIENAKNVVIWGQDPIVTNQINWAIPLHRCFKDFEKLQQASISGKIKTFSVDPRVNDTARFLNSKHIALRPGTDVALMIGMAHYLYTKKLYDAEFIKKYTVGFNKFKKYFLGEIDNEVKDIKWASKITGVKEEEIAQFATTLAKERTVILCGRALQRQDHGEQPHWMCTVLSAMLGYIGLPGGGIEFSLGYNSSGATDKIAPTIAGISQSIPEKYNQKYPNAPWLKNHDVIIPSSRSIEALENPGKIIEQNGKKIKLPHIRLMYNASGSPLTRHQNVNNMLEQWKKVDTVITAEPYWTSTAKMSDIVFPVATELERVDIDQTGSTKEYIIARKAHIKPAGESQSDFWICRELCKRWGYEEVFTEEKNTEFEWVKYIYKNAVEKANSLNIKMSSFEEFWEKGYVKFEEDDKSTENYTRYEEFRNNPYKHRLGTPSGKIEIFSPVIEKFKYDDCKGYPSWIEPIEWLGNKKAEKYPIHIVSPHSKYRLHSQLNNTYIRGLYEISGREPLLLNPKEAQKRGLKQGDIIRVFNDRGEILAGLHITNDVIEGVAVMCEGAWYSPEVPGEKSLCQHGNVNVLSIDKGTSKIAQSNIAHTALVEIEKYKGVIKPINAFTKPKILQSL</sequence>
<evidence type="ECO:0000313" key="9">
    <source>
        <dbReference type="EMBL" id="RXK16573.1"/>
    </source>
</evidence>
<dbReference type="SUPFAM" id="SSF53706">
    <property type="entry name" value="Formate dehydrogenase/DMSO reductase, domains 1-3"/>
    <property type="match status" value="1"/>
</dbReference>
<dbReference type="PANTHER" id="PTHR43742">
    <property type="entry name" value="TRIMETHYLAMINE-N-OXIDE REDUCTASE"/>
    <property type="match status" value="1"/>
</dbReference>
<dbReference type="InterPro" id="IPR009010">
    <property type="entry name" value="Asp_de-COase-like_dom_sf"/>
</dbReference>
<keyword evidence="10" id="KW-1185">Reference proteome</keyword>
<comment type="similarity">
    <text evidence="2">Belongs to the prokaryotic molybdopterin-containing oxidoreductase family.</text>
</comment>